<dbReference type="RefSeq" id="XP_067545981.1">
    <property type="nucleotide sequence ID" value="XM_067694788.1"/>
</dbReference>
<dbReference type="GeneID" id="93654224"/>
<feature type="region of interest" description="Disordered" evidence="1">
    <location>
        <begin position="1"/>
        <end position="40"/>
    </location>
</feature>
<name>A0A8H7ZCC9_9ASCO</name>
<protein>
    <submittedName>
        <fullName evidence="2">Uncharacterized protein</fullName>
    </submittedName>
</protein>
<organism evidence="2 3">
    <name type="scientific">Candida metapsilosis</name>
    <dbReference type="NCBI Taxonomy" id="273372"/>
    <lineage>
        <taxon>Eukaryota</taxon>
        <taxon>Fungi</taxon>
        <taxon>Dikarya</taxon>
        <taxon>Ascomycota</taxon>
        <taxon>Saccharomycotina</taxon>
        <taxon>Pichiomycetes</taxon>
        <taxon>Debaryomycetaceae</taxon>
        <taxon>Candida/Lodderomyces clade</taxon>
        <taxon>Candida</taxon>
    </lineage>
</organism>
<feature type="region of interest" description="Disordered" evidence="1">
    <location>
        <begin position="199"/>
        <end position="234"/>
    </location>
</feature>
<dbReference type="OrthoDB" id="303107at2759"/>
<feature type="compositionally biased region" description="Low complexity" evidence="1">
    <location>
        <begin position="460"/>
        <end position="476"/>
    </location>
</feature>
<gene>
    <name evidence="2" type="ORF">I9W82_005595</name>
</gene>
<comment type="caution">
    <text evidence="2">The sequence shown here is derived from an EMBL/GenBank/DDBJ whole genome shotgun (WGS) entry which is preliminary data.</text>
</comment>
<feature type="region of interest" description="Disordered" evidence="1">
    <location>
        <begin position="451"/>
        <end position="523"/>
    </location>
</feature>
<evidence type="ECO:0000256" key="1">
    <source>
        <dbReference type="SAM" id="MobiDB-lite"/>
    </source>
</evidence>
<evidence type="ECO:0000313" key="3">
    <source>
        <dbReference type="Proteomes" id="UP000669133"/>
    </source>
</evidence>
<keyword evidence="3" id="KW-1185">Reference proteome</keyword>
<feature type="compositionally biased region" description="Acidic residues" evidence="1">
    <location>
        <begin position="199"/>
        <end position="212"/>
    </location>
</feature>
<evidence type="ECO:0000313" key="2">
    <source>
        <dbReference type="EMBL" id="KAG5416865.1"/>
    </source>
</evidence>
<accession>A0A8H7ZCC9</accession>
<proteinExistence type="predicted"/>
<dbReference type="Proteomes" id="UP000669133">
    <property type="component" value="Unassembled WGS sequence"/>
</dbReference>
<feature type="compositionally biased region" description="Polar residues" evidence="1">
    <location>
        <begin position="1"/>
        <end position="32"/>
    </location>
</feature>
<dbReference type="EMBL" id="JAEOAQ010000008">
    <property type="protein sequence ID" value="KAG5416865.1"/>
    <property type="molecule type" value="Genomic_DNA"/>
</dbReference>
<feature type="compositionally biased region" description="Basic and acidic residues" evidence="1">
    <location>
        <begin position="498"/>
        <end position="516"/>
    </location>
</feature>
<dbReference type="AlphaFoldDB" id="A0A8H7ZCC9"/>
<sequence length="523" mass="59419">MPSNRNIIDSSPEQTPTPTSKDSYNQSGQSDTPALPSLDSLTIGTPDQITSLAKHAPLLLPNQSPTQPYAQTLQSLRCSYNYTYVMNWLSNYRGFLKLQSEYFDVDIFELELLNYFPDPNTLYENDGGVIMPQPLLHSALFVAKLKLSLMHYLRGGGHKSSSNDDGLSFEQVVRSNFGISTPLGGVPPAEAIEIKEDGDDIEQQDAEGEAEANADAVNAAAEADEEMTSAPSNEQNLPQFDYLLIEDKIEVLYIIISHIAHNYKFKDWIDRQAPNQPEFSRVDPIFITETTFDDTTTEYHHHRAAAPAAPPSQSQWLLLCDNSRLYKKTIHYPELSIPKKRKNSPEFPNEYYTPSQFDVSQSQIQFELIAKNIFELNDYVMKLKSNRFTTSPRNLISKLTKVKFIDSVFANEVKKRKFMVNKKKEVQLAGMLAVRKRSSRLEARLERERLERQKLSQSRDASSASSASTDASADADGVVVHRTSGGRRLRDSTTSNGHQEERDPRLDSQRRFERRQQRQNRWV</sequence>
<reference evidence="2 3" key="1">
    <citation type="submission" date="2020-12" db="EMBL/GenBank/DDBJ databases">
        <title>Effect of drift, selection, and recombination on the evolution of hybrid genomes in Candida yeast pathogens.</title>
        <authorList>
            <person name="Mixao V."/>
            <person name="Ksiezopolska E."/>
            <person name="Saus E."/>
            <person name="Boekhout T."/>
            <person name="Gacser A."/>
            <person name="Gabaldon T."/>
        </authorList>
    </citation>
    <scope>NUCLEOTIDE SEQUENCE [LARGE SCALE GENOMIC DNA]</scope>
    <source>
        <strain evidence="2 3">BP57</strain>
    </source>
</reference>